<evidence type="ECO:0000313" key="2">
    <source>
        <dbReference type="Proteomes" id="UP000035763"/>
    </source>
</evidence>
<dbReference type="Gene3D" id="2.115.10.20">
    <property type="entry name" value="Glycosyl hydrolase domain, family 43"/>
    <property type="match status" value="1"/>
</dbReference>
<dbReference type="STRING" id="1193182.BN11_1090002"/>
<dbReference type="EMBL" id="CAJA01000012">
    <property type="protein sequence ID" value="CCH71781.1"/>
    <property type="molecule type" value="Genomic_DNA"/>
</dbReference>
<proteinExistence type="predicted"/>
<dbReference type="AlphaFoldDB" id="W6JTI3"/>
<dbReference type="OrthoDB" id="251398at2"/>
<dbReference type="InterPro" id="IPR023296">
    <property type="entry name" value="Glyco_hydro_beta-prop_sf"/>
</dbReference>
<organism evidence="1 2">
    <name type="scientific">Nostocoides australiense Ben110</name>
    <dbReference type="NCBI Taxonomy" id="1193182"/>
    <lineage>
        <taxon>Bacteria</taxon>
        <taxon>Bacillati</taxon>
        <taxon>Actinomycetota</taxon>
        <taxon>Actinomycetes</taxon>
        <taxon>Micrococcales</taxon>
        <taxon>Intrasporangiaceae</taxon>
        <taxon>Nostocoides</taxon>
    </lineage>
</organism>
<keyword evidence="2" id="KW-1185">Reference proteome</keyword>
<dbReference type="SUPFAM" id="SSF75005">
    <property type="entry name" value="Arabinanase/levansucrase/invertase"/>
    <property type="match status" value="1"/>
</dbReference>
<accession>W6JTI3</accession>
<evidence type="ECO:0008006" key="3">
    <source>
        <dbReference type="Google" id="ProtNLM"/>
    </source>
</evidence>
<sequence>MPDHTTLPERALPGPPLPHRPLPERLLAALATATPELVVAADGPGAGHWAGAPYAVRDGARIVLAYRVRKPEGHGRGLANIIAVSDDGLTFREVARVESGTFGAASLERAALARLADGGWRLYVSCSTPGSKHWWVEAVDAPTLEELPVGTRAVVLPGDDTEAWKDVVVDRAPDGQWRIWACRHPLDGGPDAADRMSTWFGTSTDGLAWLMHGPAMTPTEGAWDQRGARLTAVLPADTEAGLSEASGIVALYDGRASAEENFRERTGVALGTPDRLVAAGGPVPAASGRALRYVSLVQTPAGLRTYFEVTTDDGSHALVTTLVP</sequence>
<name>W6JTI3_9MICO</name>
<evidence type="ECO:0000313" key="1">
    <source>
        <dbReference type="EMBL" id="CCH71781.1"/>
    </source>
</evidence>
<comment type="caution">
    <text evidence="1">The sequence shown here is derived from an EMBL/GenBank/DDBJ whole genome shotgun (WGS) entry which is preliminary data.</text>
</comment>
<gene>
    <name evidence="1" type="ORF">BN11_1090002</name>
</gene>
<dbReference type="Proteomes" id="UP000035763">
    <property type="component" value="Unassembled WGS sequence"/>
</dbReference>
<reference evidence="1 2" key="1">
    <citation type="journal article" date="2013" name="ISME J.">
        <title>A metabolic model for members of the genus Tetrasphaera involved in enhanced biological phosphorus removal.</title>
        <authorList>
            <person name="Kristiansen R."/>
            <person name="Nguyen H.T.T."/>
            <person name="Saunders A.M."/>
            <person name="Nielsen J.L."/>
            <person name="Wimmer R."/>
            <person name="Le V.Q."/>
            <person name="McIlroy S.J."/>
            <person name="Petrovski S."/>
            <person name="Seviour R.J."/>
            <person name="Calteau A."/>
            <person name="Nielsen K.L."/>
            <person name="Nielsen P.H."/>
        </authorList>
    </citation>
    <scope>NUCLEOTIDE SEQUENCE [LARGE SCALE GENOMIC DNA]</scope>
    <source>
        <strain evidence="1 2">Ben110</strain>
    </source>
</reference>
<protein>
    <recommendedName>
        <fullName evidence="3">Exo-alpha-sialidase</fullName>
    </recommendedName>
</protein>
<dbReference type="RefSeq" id="WP_157044048.1">
    <property type="nucleotide sequence ID" value="NZ_HG764815.1"/>
</dbReference>